<feature type="active site" description="Proton donor" evidence="8">
    <location>
        <position position="235"/>
    </location>
</feature>
<evidence type="ECO:0000256" key="9">
    <source>
        <dbReference type="SAM" id="Phobius"/>
    </source>
</evidence>
<feature type="active site" description="Acyl-thioester intermediate" evidence="8">
    <location>
        <position position="194"/>
    </location>
</feature>
<dbReference type="NCBIfam" id="TIGR04125">
    <property type="entry name" value="exosort_PGF_TRM"/>
    <property type="match status" value="1"/>
</dbReference>
<feature type="transmembrane region" description="Helical" evidence="9">
    <location>
        <begin position="116"/>
        <end position="133"/>
    </location>
</feature>
<dbReference type="InterPro" id="IPR014522">
    <property type="entry name" value="ArtA"/>
</dbReference>
<dbReference type="GO" id="GO:0008233">
    <property type="term" value="F:peptidase activity"/>
    <property type="evidence" value="ECO:0007669"/>
    <property type="project" value="UniProtKB-KW"/>
</dbReference>
<evidence type="ECO:0000256" key="3">
    <source>
        <dbReference type="ARBA" id="ARBA00022670"/>
    </source>
</evidence>
<evidence type="ECO:0000256" key="7">
    <source>
        <dbReference type="ARBA" id="ARBA00023136"/>
    </source>
</evidence>
<organism evidence="10 11">
    <name type="scientific">Natrarchaeobius chitinivorans</name>
    <dbReference type="NCBI Taxonomy" id="1679083"/>
    <lineage>
        <taxon>Archaea</taxon>
        <taxon>Methanobacteriati</taxon>
        <taxon>Methanobacteriota</taxon>
        <taxon>Stenosarchaea group</taxon>
        <taxon>Halobacteria</taxon>
        <taxon>Halobacteriales</taxon>
        <taxon>Natrialbaceae</taxon>
        <taxon>Natrarchaeobius</taxon>
    </lineage>
</organism>
<dbReference type="GO" id="GO:0005886">
    <property type="term" value="C:plasma membrane"/>
    <property type="evidence" value="ECO:0007669"/>
    <property type="project" value="UniProtKB-SubCell"/>
</dbReference>
<evidence type="ECO:0000313" key="11">
    <source>
        <dbReference type="Proteomes" id="UP000282323"/>
    </source>
</evidence>
<proteinExistence type="predicted"/>
<dbReference type="GO" id="GO:0006508">
    <property type="term" value="P:proteolysis"/>
    <property type="evidence" value="ECO:0007669"/>
    <property type="project" value="UniProtKB-KW"/>
</dbReference>
<gene>
    <name evidence="10" type="primary">artA</name>
    <name evidence="10" type="ORF">EA473_15125</name>
</gene>
<dbReference type="RefSeq" id="WP_124196437.1">
    <property type="nucleotide sequence ID" value="NZ_REGA01000014.1"/>
</dbReference>
<keyword evidence="5 10" id="KW-0378">Hydrolase</keyword>
<keyword evidence="6 9" id="KW-1133">Transmembrane helix</keyword>
<feature type="transmembrane region" description="Helical" evidence="9">
    <location>
        <begin position="189"/>
        <end position="209"/>
    </location>
</feature>
<dbReference type="NCBIfam" id="TIGR04178">
    <property type="entry name" value="exo_archaeo"/>
    <property type="match status" value="1"/>
</dbReference>
<evidence type="ECO:0000256" key="5">
    <source>
        <dbReference type="ARBA" id="ARBA00022801"/>
    </source>
</evidence>
<protein>
    <submittedName>
        <fullName evidence="10">Archaeosortase A</fullName>
        <ecNumber evidence="10">3.4.22.-</ecNumber>
    </submittedName>
</protein>
<dbReference type="OrthoDB" id="200496at2157"/>
<evidence type="ECO:0000256" key="1">
    <source>
        <dbReference type="ARBA" id="ARBA00004651"/>
    </source>
</evidence>
<keyword evidence="2" id="KW-1003">Cell membrane</keyword>
<feature type="transmembrane region" description="Helical" evidence="9">
    <location>
        <begin position="65"/>
        <end position="84"/>
    </location>
</feature>
<feature type="transmembrane region" description="Helical" evidence="9">
    <location>
        <begin position="268"/>
        <end position="294"/>
    </location>
</feature>
<reference evidence="10 11" key="1">
    <citation type="submission" date="2018-10" db="EMBL/GenBank/DDBJ databases">
        <title>Natrarchaeobius chitinivorans gen. nov., sp. nov., and Natrarchaeobius haloalkaliphilus sp. nov., alkaliphilic, chitin-utilizing haloarchaea from hypersaline alkaline lakes.</title>
        <authorList>
            <person name="Sorokin D.Y."/>
            <person name="Elcheninov A.G."/>
            <person name="Kostrikina N.A."/>
            <person name="Bale N.J."/>
            <person name="Sinninghe Damste J.S."/>
            <person name="Khijniak T.V."/>
            <person name="Kublanov I.V."/>
            <person name="Toshchakov S.V."/>
        </authorList>
    </citation>
    <scope>NUCLEOTIDE SEQUENCE [LARGE SCALE GENOMIC DNA]</scope>
    <source>
        <strain evidence="10 11">AArcht4T</strain>
    </source>
</reference>
<name>A0A3N6MCW9_NATCH</name>
<dbReference type="EMBL" id="REGA01000014">
    <property type="protein sequence ID" value="RQG93361.1"/>
    <property type="molecule type" value="Genomic_DNA"/>
</dbReference>
<dbReference type="EC" id="3.4.22.-" evidence="10"/>
<keyword evidence="7 9" id="KW-0472">Membrane</keyword>
<feature type="transmembrane region" description="Helical" evidence="9">
    <location>
        <begin position="90"/>
        <end position="109"/>
    </location>
</feature>
<keyword evidence="4 9" id="KW-0812">Transmembrane</keyword>
<keyword evidence="3" id="KW-0645">Protease</keyword>
<evidence type="ECO:0000256" key="4">
    <source>
        <dbReference type="ARBA" id="ARBA00022692"/>
    </source>
</evidence>
<dbReference type="Pfam" id="PF09721">
    <property type="entry name" value="Exosortase_EpsH"/>
    <property type="match status" value="1"/>
</dbReference>
<sequence length="337" mass="36378">MSSPPAGTGSIPAIGLETAGSSPIVPALLESGLTDALAWVAIGAFFLAIVLQWRGAVDPARVLAAAAWLVFGVFWLTMVPYYYYDAQSPLQTVLALAALPLCAYTGYLLYGGRESLLLLSKAVAIMGLIYLPAETIPFVRQWLIETTAAQTHYGMELLGYSPGINEGVNGYQSRFNFDPDETVTGRTTYIVLACTGIGSMAIFGGLIAAVKAPIERKVAGIALAVGIIWLLNLVRNVFIGLASPWGWFQQEWLVSFMTTYMGAQPNRVSFLVAHNYIAQLLSVVALVGITYLVIKIVPEVLEPLEDVLFVLTGNEYDLFEALGKEEIRADGGSESER</sequence>
<accession>A0A3N6MCW9</accession>
<evidence type="ECO:0000256" key="6">
    <source>
        <dbReference type="ARBA" id="ARBA00022989"/>
    </source>
</evidence>
<feature type="transmembrane region" description="Helical" evidence="9">
    <location>
        <begin position="36"/>
        <end position="53"/>
    </location>
</feature>
<evidence type="ECO:0000256" key="8">
    <source>
        <dbReference type="PIRSR" id="PIRSR025737-1"/>
    </source>
</evidence>
<dbReference type="PIRSF" id="PIRSF025737">
    <property type="entry name" value="Cyco1"/>
    <property type="match status" value="1"/>
</dbReference>
<comment type="caution">
    <text evidence="10">The sequence shown here is derived from an EMBL/GenBank/DDBJ whole genome shotgun (WGS) entry which is preliminary data.</text>
</comment>
<feature type="transmembrane region" description="Helical" evidence="9">
    <location>
        <begin position="221"/>
        <end position="248"/>
    </location>
</feature>
<evidence type="ECO:0000256" key="2">
    <source>
        <dbReference type="ARBA" id="ARBA00022475"/>
    </source>
</evidence>
<dbReference type="InterPro" id="IPR026392">
    <property type="entry name" value="Exo/Archaeosortase_dom"/>
</dbReference>
<dbReference type="InterPro" id="IPR019127">
    <property type="entry name" value="Exosortase"/>
</dbReference>
<evidence type="ECO:0000313" key="10">
    <source>
        <dbReference type="EMBL" id="RQG93361.1"/>
    </source>
</evidence>
<keyword evidence="11" id="KW-1185">Reference proteome</keyword>
<dbReference type="Proteomes" id="UP000282323">
    <property type="component" value="Unassembled WGS sequence"/>
</dbReference>
<dbReference type="AlphaFoldDB" id="A0A3N6MCW9"/>
<comment type="subcellular location">
    <subcellularLocation>
        <location evidence="1">Cell membrane</location>
        <topology evidence="1">Multi-pass membrane protein</topology>
    </subcellularLocation>
</comment>